<proteinExistence type="predicted"/>
<dbReference type="AlphaFoldDB" id="A0A183HRV6"/>
<sequence>MQQMIMIGHQYGKAKGTSKLRCFDQSIIAGFDLAVGAGPLCEEPMWGTAIIVDEWTVEEVDDPTMAGALISGMKQACRSLFEVILKQLVVLRSKNFQFFDKALYIIAIGKVDFIELMYDRNESFSKKDFIDKWKKMYLSVMQTVIGEYPR</sequence>
<organism evidence="3">
    <name type="scientific">Onchocerca flexuosa</name>
    <dbReference type="NCBI Taxonomy" id="387005"/>
    <lineage>
        <taxon>Eukaryota</taxon>
        <taxon>Metazoa</taxon>
        <taxon>Ecdysozoa</taxon>
        <taxon>Nematoda</taxon>
        <taxon>Chromadorea</taxon>
        <taxon>Rhabditida</taxon>
        <taxon>Spirurina</taxon>
        <taxon>Spiruromorpha</taxon>
        <taxon>Filarioidea</taxon>
        <taxon>Onchocercidae</taxon>
        <taxon>Onchocerca</taxon>
    </lineage>
</organism>
<evidence type="ECO:0000313" key="3">
    <source>
        <dbReference type="WBParaSite" id="OFLC_0001021701-mRNA-1"/>
    </source>
</evidence>
<protein>
    <submittedName>
        <fullName evidence="3">GLOBIN domain-containing protein</fullName>
    </submittedName>
</protein>
<reference evidence="1 2" key="2">
    <citation type="submission" date="2018-11" db="EMBL/GenBank/DDBJ databases">
        <authorList>
            <consortium name="Pathogen Informatics"/>
        </authorList>
    </citation>
    <scope>NUCLEOTIDE SEQUENCE [LARGE SCALE GENOMIC DNA]</scope>
</reference>
<evidence type="ECO:0000313" key="2">
    <source>
        <dbReference type="Proteomes" id="UP000267606"/>
    </source>
</evidence>
<name>A0A183HRV6_9BILA</name>
<dbReference type="InterPro" id="IPR014721">
    <property type="entry name" value="Ribsml_uS5_D2-typ_fold_subgr"/>
</dbReference>
<evidence type="ECO:0000313" key="1">
    <source>
        <dbReference type="EMBL" id="VDO66749.1"/>
    </source>
</evidence>
<dbReference type="Gene3D" id="3.30.230.10">
    <property type="match status" value="1"/>
</dbReference>
<dbReference type="SUPFAM" id="SSF54211">
    <property type="entry name" value="Ribosomal protein S5 domain 2-like"/>
    <property type="match status" value="1"/>
</dbReference>
<keyword evidence="2" id="KW-1185">Reference proteome</keyword>
<reference evidence="3" key="1">
    <citation type="submission" date="2016-06" db="UniProtKB">
        <authorList>
            <consortium name="WormBaseParasite"/>
        </authorList>
    </citation>
    <scope>IDENTIFICATION</scope>
</reference>
<dbReference type="EMBL" id="UZAJ01013376">
    <property type="protein sequence ID" value="VDO66749.1"/>
    <property type="molecule type" value="Genomic_DNA"/>
</dbReference>
<gene>
    <name evidence="1" type="ORF">OFLC_LOCUS10220</name>
</gene>
<dbReference type="STRING" id="387005.A0A183HRV6"/>
<dbReference type="InterPro" id="IPR020568">
    <property type="entry name" value="Ribosomal_Su5_D2-typ_SF"/>
</dbReference>
<dbReference type="Proteomes" id="UP000267606">
    <property type="component" value="Unassembled WGS sequence"/>
</dbReference>
<accession>A0A183HRV6</accession>
<dbReference type="WBParaSite" id="OFLC_0001021701-mRNA-1">
    <property type="protein sequence ID" value="OFLC_0001021701-mRNA-1"/>
    <property type="gene ID" value="OFLC_0001021701"/>
</dbReference>